<comment type="caution">
    <text evidence="2">The sequence shown here is derived from an EMBL/GenBank/DDBJ whole genome shotgun (WGS) entry which is preliminary data.</text>
</comment>
<dbReference type="Gene3D" id="3.60.10.10">
    <property type="entry name" value="Endonuclease/exonuclease/phosphatase"/>
    <property type="match status" value="1"/>
</dbReference>
<sequence>MKTRIATFNVENLFNRYAFLDQPWDERNYENFIQAVGLVSIAGRDGSLVAYSTTNIQRNNTAQAILDIEPDILAVQEIENIETLRIFNNEFLDDYFDRIIVIEGNDPRGIDLGLMIKNNFPCEVLNIRTHVDDGVTKRQTVVNFGYKVRGSVFSRDCLEVDIKVGNSQLCLLVNHLKAQDQTPNSKERRKKQAEKVAEYVTRIVADGKSPIVLGDLNTDILRNHNDDSLQSLNDHPNLTEPFLAEAIPLDWCSHYYTSGKKISKLDYIFVHKDLETAIVDKGIWRKGLTLKCKQYTGDRYPTIGLEHTEASDHCPVWVELDL</sequence>
<proteinExistence type="predicted"/>
<accession>A0A2S5A609</accession>
<dbReference type="PANTHER" id="PTHR42834">
    <property type="entry name" value="ENDONUCLEASE/EXONUCLEASE/PHOSPHATASE FAMILY PROTEIN (AFU_ORTHOLOGUE AFUA_3G09210)"/>
    <property type="match status" value="1"/>
</dbReference>
<dbReference type="PANTHER" id="PTHR42834:SF1">
    <property type="entry name" value="ENDONUCLEASE_EXONUCLEASE_PHOSPHATASE FAMILY PROTEIN (AFU_ORTHOLOGUE AFUA_3G09210)"/>
    <property type="match status" value="1"/>
</dbReference>
<dbReference type="EMBL" id="PQVF01000003">
    <property type="protein sequence ID" value="POY37956.1"/>
    <property type="molecule type" value="Genomic_DNA"/>
</dbReference>
<dbReference type="SUPFAM" id="SSF56219">
    <property type="entry name" value="DNase I-like"/>
    <property type="match status" value="1"/>
</dbReference>
<dbReference type="InterPro" id="IPR005135">
    <property type="entry name" value="Endo/exonuclease/phosphatase"/>
</dbReference>
<dbReference type="OrthoDB" id="9802724at2"/>
<dbReference type="AlphaFoldDB" id="A0A2S5A609"/>
<dbReference type="Pfam" id="PF03372">
    <property type="entry name" value="Exo_endo_phos"/>
    <property type="match status" value="1"/>
</dbReference>
<gene>
    <name evidence="2" type="ORF">C3K47_05380</name>
</gene>
<dbReference type="InterPro" id="IPR036691">
    <property type="entry name" value="Endo/exonu/phosph_ase_sf"/>
</dbReference>
<reference evidence="2 3" key="1">
    <citation type="submission" date="2018-01" db="EMBL/GenBank/DDBJ databases">
        <authorList>
            <person name="Gaut B.S."/>
            <person name="Morton B.R."/>
            <person name="Clegg M.T."/>
            <person name="Duvall M.R."/>
        </authorList>
    </citation>
    <scope>NUCLEOTIDE SEQUENCE [LARGE SCALE GENOMIC DNA]</scope>
    <source>
        <strain evidence="2 3">HR-AV</strain>
    </source>
</reference>
<organism evidence="2 3">
    <name type="scientific">Solitalea longa</name>
    <dbReference type="NCBI Taxonomy" id="2079460"/>
    <lineage>
        <taxon>Bacteria</taxon>
        <taxon>Pseudomonadati</taxon>
        <taxon>Bacteroidota</taxon>
        <taxon>Sphingobacteriia</taxon>
        <taxon>Sphingobacteriales</taxon>
        <taxon>Sphingobacteriaceae</taxon>
        <taxon>Solitalea</taxon>
    </lineage>
</organism>
<evidence type="ECO:0000313" key="2">
    <source>
        <dbReference type="EMBL" id="POY37956.1"/>
    </source>
</evidence>
<evidence type="ECO:0000259" key="1">
    <source>
        <dbReference type="Pfam" id="PF03372"/>
    </source>
</evidence>
<name>A0A2S5A609_9SPHI</name>
<evidence type="ECO:0000313" key="3">
    <source>
        <dbReference type="Proteomes" id="UP000236893"/>
    </source>
</evidence>
<dbReference type="GO" id="GO:0003824">
    <property type="term" value="F:catalytic activity"/>
    <property type="evidence" value="ECO:0007669"/>
    <property type="project" value="InterPro"/>
</dbReference>
<dbReference type="Proteomes" id="UP000236893">
    <property type="component" value="Unassembled WGS sequence"/>
</dbReference>
<protein>
    <recommendedName>
        <fullName evidence="1">Endonuclease/exonuclease/phosphatase domain-containing protein</fullName>
    </recommendedName>
</protein>
<feature type="domain" description="Endonuclease/exonuclease/phosphatase" evidence="1">
    <location>
        <begin position="54"/>
        <end position="313"/>
    </location>
</feature>
<dbReference type="RefSeq" id="WP_103788087.1">
    <property type="nucleotide sequence ID" value="NZ_PQVF01000003.1"/>
</dbReference>
<keyword evidence="3" id="KW-1185">Reference proteome</keyword>